<accession>A0A1Q9LL63</accession>
<reference evidence="1 2" key="1">
    <citation type="submission" date="2016-10" db="EMBL/GenBank/DDBJ databases">
        <title>The Draft Genome Sequence of Actinokineospora bangkokensis 44EHWT reveals the biosynthetic pathway of antifungal compounds Thailandins with unusual extender unit butylmalonyl-CoA.</title>
        <authorList>
            <person name="Greule A."/>
            <person name="Intra B."/>
            <person name="Flemming S."/>
            <person name="Rommel M.G."/>
            <person name="Panbangred W."/>
            <person name="Bechthold A."/>
        </authorList>
    </citation>
    <scope>NUCLEOTIDE SEQUENCE [LARGE SCALE GENOMIC DNA]</scope>
    <source>
        <strain evidence="1 2">44EHW</strain>
    </source>
</reference>
<name>A0A1Q9LL63_9PSEU</name>
<dbReference type="OrthoDB" id="3623896at2"/>
<proteinExistence type="predicted"/>
<sequence>MIPVLGASCGVGASVLAATLADALQLAHHSVLLVDPSDPGRSGLGFAARSRGPWHVRPHPRVGIRFSWRAQALLAQVETDLGVLAPGMVPAPRWWCPPRHRVAVTVVDLGHDPWRLAAHPVAGAAAWLRAGAPVPRPVLVVCPSHPSLRYAEQVLARMQPWVATGAAAAPTQLVVMGARRWPRGVAGAAGRRVAELLPGAVFVPHHPATAAAGVTPDPTPPALRRAISPLLRRWGLAPDPTRRPRRNR</sequence>
<dbReference type="STRING" id="1193682.BJP25_21245"/>
<evidence type="ECO:0000313" key="2">
    <source>
        <dbReference type="Proteomes" id="UP000186040"/>
    </source>
</evidence>
<comment type="caution">
    <text evidence="1">The sequence shown here is derived from an EMBL/GenBank/DDBJ whole genome shotgun (WGS) entry which is preliminary data.</text>
</comment>
<evidence type="ECO:0000313" key="1">
    <source>
        <dbReference type="EMBL" id="OLR92750.1"/>
    </source>
</evidence>
<dbReference type="AlphaFoldDB" id="A0A1Q9LL63"/>
<keyword evidence="2" id="KW-1185">Reference proteome</keyword>
<dbReference type="InterPro" id="IPR027417">
    <property type="entry name" value="P-loop_NTPase"/>
</dbReference>
<dbReference type="Proteomes" id="UP000186040">
    <property type="component" value="Unassembled WGS sequence"/>
</dbReference>
<dbReference type="Gene3D" id="3.40.50.300">
    <property type="entry name" value="P-loop containing nucleotide triphosphate hydrolases"/>
    <property type="match status" value="1"/>
</dbReference>
<gene>
    <name evidence="1" type="ORF">BJP25_21245</name>
</gene>
<protein>
    <submittedName>
        <fullName evidence="1">Uncharacterized protein</fullName>
    </submittedName>
</protein>
<dbReference type="EMBL" id="MKQR01000016">
    <property type="protein sequence ID" value="OLR92750.1"/>
    <property type="molecule type" value="Genomic_DNA"/>
</dbReference>
<organism evidence="1 2">
    <name type="scientific">Actinokineospora bangkokensis</name>
    <dbReference type="NCBI Taxonomy" id="1193682"/>
    <lineage>
        <taxon>Bacteria</taxon>
        <taxon>Bacillati</taxon>
        <taxon>Actinomycetota</taxon>
        <taxon>Actinomycetes</taxon>
        <taxon>Pseudonocardiales</taxon>
        <taxon>Pseudonocardiaceae</taxon>
        <taxon>Actinokineospora</taxon>
    </lineage>
</organism>